<dbReference type="Proteomes" id="UP000006462">
    <property type="component" value="Unassembled WGS sequence"/>
</dbReference>
<evidence type="ECO:0000313" key="4">
    <source>
        <dbReference type="Proteomes" id="UP000006462"/>
    </source>
</evidence>
<evidence type="ECO:0000313" key="3">
    <source>
        <dbReference type="EMBL" id="EFB91552.1"/>
    </source>
</evidence>
<protein>
    <submittedName>
        <fullName evidence="3">Addiction module antitoxin, RelB/DinJ family</fullName>
    </submittedName>
</protein>
<evidence type="ECO:0000256" key="1">
    <source>
        <dbReference type="ARBA" id="ARBA00010562"/>
    </source>
</evidence>
<dbReference type="InterPro" id="IPR026262">
    <property type="entry name" value="DinJ"/>
</dbReference>
<dbReference type="Gene3D" id="1.10.1220.10">
    <property type="entry name" value="Met repressor-like"/>
    <property type="match status" value="1"/>
</dbReference>
<comment type="similarity">
    <text evidence="1">Belongs to the RelB/DinJ antitoxin family.</text>
</comment>
<proteinExistence type="inferred from homology"/>
<dbReference type="EMBL" id="ADFP01000031">
    <property type="protein sequence ID" value="EFB91552.1"/>
    <property type="molecule type" value="Genomic_DNA"/>
</dbReference>
<dbReference type="InterPro" id="IPR013321">
    <property type="entry name" value="Arc_rbn_hlx_hlx"/>
</dbReference>
<name>A0ABP2HW81_9BACT</name>
<comment type="caution">
    <text evidence="3">The sequence shown here is derived from an EMBL/GenBank/DDBJ whole genome shotgun (WGS) entry which is preliminary data.</text>
</comment>
<dbReference type="PANTHER" id="PTHR38781">
    <property type="entry name" value="ANTITOXIN DINJ-RELATED"/>
    <property type="match status" value="1"/>
</dbReference>
<accession>A0ABP2HW81</accession>
<dbReference type="PIRSF" id="PIRSF003108">
    <property type="entry name" value="DinJ"/>
    <property type="match status" value="1"/>
</dbReference>
<dbReference type="InterPro" id="IPR007337">
    <property type="entry name" value="RelB/DinJ"/>
</dbReference>
<evidence type="ECO:0000256" key="2">
    <source>
        <dbReference type="ARBA" id="ARBA00022649"/>
    </source>
</evidence>
<gene>
    <name evidence="3" type="ORF">HMPREF7215_2813</name>
</gene>
<keyword evidence="2" id="KW-1277">Toxin-antitoxin system</keyword>
<dbReference type="Pfam" id="PF04221">
    <property type="entry name" value="RelB"/>
    <property type="match status" value="1"/>
</dbReference>
<dbReference type="PANTHER" id="PTHR38781:SF1">
    <property type="entry name" value="ANTITOXIN DINJ-RELATED"/>
    <property type="match status" value="1"/>
</dbReference>
<dbReference type="NCBIfam" id="TIGR02384">
    <property type="entry name" value="RelB_DinJ"/>
    <property type="match status" value="1"/>
</dbReference>
<organism evidence="3 4">
    <name type="scientific">Pyramidobacter piscolens W5455</name>
    <dbReference type="NCBI Taxonomy" id="352165"/>
    <lineage>
        <taxon>Bacteria</taxon>
        <taxon>Thermotogati</taxon>
        <taxon>Synergistota</taxon>
        <taxon>Synergistia</taxon>
        <taxon>Synergistales</taxon>
        <taxon>Dethiosulfovibrionaceae</taxon>
        <taxon>Pyramidobacter</taxon>
    </lineage>
</organism>
<keyword evidence="4" id="KW-1185">Reference proteome</keyword>
<dbReference type="RefSeq" id="WP_009164007.1">
    <property type="nucleotide sequence ID" value="NZ_ADFP01000031.1"/>
</dbReference>
<reference evidence="3 4" key="1">
    <citation type="submission" date="2009-12" db="EMBL/GenBank/DDBJ databases">
        <authorList>
            <person name="Shrivastava S."/>
            <person name="Madupu R."/>
            <person name="Durkin A.S."/>
            <person name="Torralba M."/>
            <person name="Methe B."/>
            <person name="Sutton G.G."/>
            <person name="Strausberg R.L."/>
            <person name="Nelson K.E."/>
        </authorList>
    </citation>
    <scope>NUCLEOTIDE SEQUENCE [LARGE SCALE GENOMIC DNA]</scope>
    <source>
        <strain evidence="3 4">W5455</strain>
    </source>
</reference>
<sequence>MPQTSINIRMDEELKNDFNDLTEQLGLSMSAAFTIFAKTAVREQRIPFPLGLPRPNAETLAAMEEAERIADDPNAPFYNSAKELFEAKGWK</sequence>